<dbReference type="RefSeq" id="XP_002493307.1">
    <property type="nucleotide sequence ID" value="XM_002493262.1"/>
</dbReference>
<dbReference type="InterPro" id="IPR058933">
    <property type="entry name" value="YMC020W-like_ab_hydrolase"/>
</dbReference>
<name>C4R6E2_KOMPG</name>
<feature type="compositionally biased region" description="Low complexity" evidence="1">
    <location>
        <begin position="29"/>
        <end position="40"/>
    </location>
</feature>
<feature type="region of interest" description="Disordered" evidence="1">
    <location>
        <begin position="1"/>
        <end position="45"/>
    </location>
</feature>
<dbReference type="GeneID" id="8200026"/>
<evidence type="ECO:0000256" key="1">
    <source>
        <dbReference type="SAM" id="MobiDB-lite"/>
    </source>
</evidence>
<dbReference type="InterPro" id="IPR058934">
    <property type="entry name" value="YMC020W-like"/>
</dbReference>
<dbReference type="AlphaFoldDB" id="C4R6E2"/>
<proteinExistence type="predicted"/>
<accession>C4R6E2</accession>
<sequence>MAKPIKNVEKLSSMQNKAQSEQSEPIHDSASSSSSVPSNLENEDDNLEQNVVTLSDYRKQRDIIGPIDLRESDEQFPELPNINHHTVASRQSWNFWFWKATDPPKSTLEPENLSDDHLNLSICSQTDSSHSAEAESTVVAAEPASAAPKGRGWQFWKWGNELSNLSKRNGSLDCEINHSFSSLYSTSSKAKLADDAKRAIKRNTVTSHWAYFKSSEHAEYAELAVVGTSSASNPVKVEVDLAATPLELEESMLLLDTQAKKEADIGSSSNSTDKTRLSSESFGILAPTIECNYRVVTSTTRARLNLQRISTLKILSSKIIKEENHLYIKENNLDSNSIFKAVVIGVHGFLPIRMVRTLVGQPTGTASTFAAHATEALRSWGRAHHLNMKIDVVALEGEGKILERVGSLLSLLENWLDVIRDCDFLYFASHSQGVPVAIHIAAQLFKQNVLNPNQKVALLNMAGICLGPFPELDAKLAIKAYSRLENEIMMELFDFQDPDTLQSRKLIESLEILVSHDTKLTFVGSLDDQLVPLFSSTCFHVSHPNIFRSIHVDKTSEHAPFLTNLMKSCMMVRNLGRDDHNLNYEISRYLIGSVGVGGHCKIFRDLNVYTLGIENALQTTSLTNPKPMAYQEINSKTIINNPYHLPWSFRGFIQQLLELKHINSIKLVQEIVESYIDWNPSTKNLRDLSRCIDILETVDIDELIESVKTS</sequence>
<reference evidence="3 4" key="1">
    <citation type="journal article" date="2009" name="Nat. Biotechnol.">
        <title>Genome sequence of the recombinant protein production host Pichia pastoris.</title>
        <authorList>
            <person name="De Schutter K."/>
            <person name="Lin Y.C."/>
            <person name="Tiels P."/>
            <person name="Van Hecke A."/>
            <person name="Glinka S."/>
            <person name="Weber-Lehmann J."/>
            <person name="Rouze P."/>
            <person name="Van de Peer Y."/>
            <person name="Callewaert N."/>
        </authorList>
    </citation>
    <scope>NUCLEOTIDE SEQUENCE [LARGE SCALE GENOMIC DNA]</scope>
    <source>
        <strain evidence="4">GS115 / ATCC 20864</strain>
    </source>
</reference>
<evidence type="ECO:0000313" key="4">
    <source>
        <dbReference type="Proteomes" id="UP000000314"/>
    </source>
</evidence>
<evidence type="ECO:0000259" key="2">
    <source>
        <dbReference type="Pfam" id="PF26147"/>
    </source>
</evidence>
<dbReference type="InParanoid" id="C4R6E2"/>
<dbReference type="PANTHER" id="PTHR47349">
    <property type="entry name" value="CHROMOSOME 8, WHOLE GENOME SHOTGUN SEQUENCE"/>
    <property type="match status" value="1"/>
</dbReference>
<organism evidence="3 4">
    <name type="scientific">Komagataella phaffii (strain GS115 / ATCC 20864)</name>
    <name type="common">Yeast</name>
    <name type="synonym">Pichia pastoris</name>
    <dbReference type="NCBI Taxonomy" id="644223"/>
    <lineage>
        <taxon>Eukaryota</taxon>
        <taxon>Fungi</taxon>
        <taxon>Dikarya</taxon>
        <taxon>Ascomycota</taxon>
        <taxon>Saccharomycotina</taxon>
        <taxon>Pichiomycetes</taxon>
        <taxon>Pichiales</taxon>
        <taxon>Pichiaceae</taxon>
        <taxon>Komagataella</taxon>
    </lineage>
</organism>
<feature type="compositionally biased region" description="Polar residues" evidence="1">
    <location>
        <begin position="10"/>
        <end position="23"/>
    </location>
</feature>
<dbReference type="Proteomes" id="UP000000314">
    <property type="component" value="Chromosome 3"/>
</dbReference>
<evidence type="ECO:0000313" key="3">
    <source>
        <dbReference type="EMBL" id="CAY71128.1"/>
    </source>
</evidence>
<dbReference type="EMBL" id="FN392321">
    <property type="protein sequence ID" value="CAY71128.1"/>
    <property type="molecule type" value="Genomic_DNA"/>
</dbReference>
<dbReference type="eggNOG" id="ENOG502RJSV">
    <property type="taxonomic scope" value="Eukaryota"/>
</dbReference>
<keyword evidence="4" id="KW-1185">Reference proteome</keyword>
<feature type="domain" description="YMC020W-like alpha/beta hydrolase" evidence="2">
    <location>
        <begin position="306"/>
        <end position="654"/>
    </location>
</feature>
<dbReference type="OMA" id="WAFETHY"/>
<gene>
    <name evidence="3" type="ordered locus">PAS_chr3_1065</name>
</gene>
<protein>
    <recommendedName>
        <fullName evidence="2">YMC020W-like alpha/beta hydrolase domain-containing protein</fullName>
    </recommendedName>
</protein>
<dbReference type="KEGG" id="ppa:PAS_chr3_1065"/>
<dbReference type="PANTHER" id="PTHR47349:SF1">
    <property type="entry name" value="AER328WP"/>
    <property type="match status" value="1"/>
</dbReference>
<dbReference type="Pfam" id="PF26147">
    <property type="entry name" value="AB_HYDROLASE_YMC0-YMC35"/>
    <property type="match status" value="1"/>
</dbReference>
<dbReference type="HOGENOM" id="CLU_010834_1_2_1"/>
<dbReference type="OrthoDB" id="5598028at2759"/>